<dbReference type="GO" id="GO:0061630">
    <property type="term" value="F:ubiquitin protein ligase activity"/>
    <property type="evidence" value="ECO:0007669"/>
    <property type="project" value="UniProtKB-EC"/>
</dbReference>
<evidence type="ECO:0000256" key="4">
    <source>
        <dbReference type="ARBA" id="ARBA00012483"/>
    </source>
</evidence>
<comment type="similarity">
    <text evidence="13">Belongs to the RING-type zinc finger family. ATL subfamily.</text>
</comment>
<dbReference type="InterPro" id="IPR044600">
    <property type="entry name" value="ATL1/ATL16-like"/>
</dbReference>
<evidence type="ECO:0000256" key="12">
    <source>
        <dbReference type="ARBA" id="ARBA00023136"/>
    </source>
</evidence>
<keyword evidence="10" id="KW-0862">Zinc</keyword>
<evidence type="ECO:0000256" key="1">
    <source>
        <dbReference type="ARBA" id="ARBA00000900"/>
    </source>
</evidence>
<comment type="pathway">
    <text evidence="3">Protein modification; protein ubiquitination.</text>
</comment>
<dbReference type="SUPFAM" id="SSF57850">
    <property type="entry name" value="RING/U-box"/>
    <property type="match status" value="1"/>
</dbReference>
<keyword evidence="18" id="KW-1185">Reference proteome</keyword>
<evidence type="ECO:0000256" key="15">
    <source>
        <dbReference type="SAM" id="Phobius"/>
    </source>
</evidence>
<dbReference type="FunFam" id="3.30.40.10:FF:000233">
    <property type="entry name" value="RING-H2 finger protein ATL54"/>
    <property type="match status" value="1"/>
</dbReference>
<feature type="transmembrane region" description="Helical" evidence="15">
    <location>
        <begin position="64"/>
        <end position="87"/>
    </location>
</feature>
<evidence type="ECO:0000256" key="14">
    <source>
        <dbReference type="PROSITE-ProRule" id="PRU00175"/>
    </source>
</evidence>
<dbReference type="GO" id="GO:0008270">
    <property type="term" value="F:zinc ion binding"/>
    <property type="evidence" value="ECO:0007669"/>
    <property type="project" value="UniProtKB-KW"/>
</dbReference>
<gene>
    <name evidence="17" type="ORF">Fmac_031550</name>
</gene>
<keyword evidence="6 15" id="KW-0812">Transmembrane</keyword>
<keyword evidence="8 14" id="KW-0863">Zinc-finger</keyword>
<keyword evidence="11 15" id="KW-1133">Transmembrane helix</keyword>
<dbReference type="Pfam" id="PF13639">
    <property type="entry name" value="zf-RING_2"/>
    <property type="match status" value="1"/>
</dbReference>
<evidence type="ECO:0000259" key="16">
    <source>
        <dbReference type="PROSITE" id="PS50089"/>
    </source>
</evidence>
<name>A0ABD1L2D6_9FABA</name>
<comment type="catalytic activity">
    <reaction evidence="1">
        <text>S-ubiquitinyl-[E2 ubiquitin-conjugating enzyme]-L-cysteine + [acceptor protein]-L-lysine = [E2 ubiquitin-conjugating enzyme]-L-cysteine + N(6)-ubiquitinyl-[acceptor protein]-L-lysine.</text>
        <dbReference type="EC" id="2.3.2.27"/>
    </reaction>
</comment>
<feature type="domain" description="RING-type" evidence="16">
    <location>
        <begin position="155"/>
        <end position="197"/>
    </location>
</feature>
<dbReference type="SMART" id="SM00184">
    <property type="entry name" value="RING"/>
    <property type="match status" value="1"/>
</dbReference>
<dbReference type="EC" id="2.3.2.27" evidence="4"/>
<evidence type="ECO:0000256" key="6">
    <source>
        <dbReference type="ARBA" id="ARBA00022692"/>
    </source>
</evidence>
<dbReference type="PANTHER" id="PTHR46913:SF19">
    <property type="entry name" value="RING-TYPE E3 UBIQUITIN TRANSFERASE"/>
    <property type="match status" value="1"/>
</dbReference>
<protein>
    <recommendedName>
        <fullName evidence="4">RING-type E3 ubiquitin transferase</fullName>
        <ecNumber evidence="4">2.3.2.27</ecNumber>
    </recommendedName>
</protein>
<accession>A0ABD1L2D6</accession>
<dbReference type="PANTHER" id="PTHR46913">
    <property type="entry name" value="RING-H2 FINGER PROTEIN ATL16"/>
    <property type="match status" value="1"/>
</dbReference>
<reference evidence="17 18" key="1">
    <citation type="submission" date="2024-08" db="EMBL/GenBank/DDBJ databases">
        <title>Insights into the chromosomal genome structure of Flemingia macrophylla.</title>
        <authorList>
            <person name="Ding Y."/>
            <person name="Zhao Y."/>
            <person name="Bi W."/>
            <person name="Wu M."/>
            <person name="Zhao G."/>
            <person name="Gong Y."/>
            <person name="Li W."/>
            <person name="Zhang P."/>
        </authorList>
    </citation>
    <scope>NUCLEOTIDE SEQUENCE [LARGE SCALE GENOMIC DNA]</scope>
    <source>
        <strain evidence="17">DYQJB</strain>
        <tissue evidence="17">Leaf</tissue>
    </source>
</reference>
<dbReference type="GO" id="GO:0016020">
    <property type="term" value="C:membrane"/>
    <property type="evidence" value="ECO:0007669"/>
    <property type="project" value="UniProtKB-SubCell"/>
</dbReference>
<organism evidence="17 18">
    <name type="scientific">Flemingia macrophylla</name>
    <dbReference type="NCBI Taxonomy" id="520843"/>
    <lineage>
        <taxon>Eukaryota</taxon>
        <taxon>Viridiplantae</taxon>
        <taxon>Streptophyta</taxon>
        <taxon>Embryophyta</taxon>
        <taxon>Tracheophyta</taxon>
        <taxon>Spermatophyta</taxon>
        <taxon>Magnoliopsida</taxon>
        <taxon>eudicotyledons</taxon>
        <taxon>Gunneridae</taxon>
        <taxon>Pentapetalae</taxon>
        <taxon>rosids</taxon>
        <taxon>fabids</taxon>
        <taxon>Fabales</taxon>
        <taxon>Fabaceae</taxon>
        <taxon>Papilionoideae</taxon>
        <taxon>50 kb inversion clade</taxon>
        <taxon>NPAAA clade</taxon>
        <taxon>indigoferoid/millettioid clade</taxon>
        <taxon>Phaseoleae</taxon>
        <taxon>Flemingia</taxon>
    </lineage>
</organism>
<dbReference type="AlphaFoldDB" id="A0ABD1L2D6"/>
<dbReference type="Proteomes" id="UP001603857">
    <property type="component" value="Unassembled WGS sequence"/>
</dbReference>
<evidence type="ECO:0000256" key="2">
    <source>
        <dbReference type="ARBA" id="ARBA00004167"/>
    </source>
</evidence>
<keyword evidence="7" id="KW-0479">Metal-binding</keyword>
<evidence type="ECO:0000256" key="7">
    <source>
        <dbReference type="ARBA" id="ARBA00022723"/>
    </source>
</evidence>
<dbReference type="PROSITE" id="PS50089">
    <property type="entry name" value="ZF_RING_2"/>
    <property type="match status" value="1"/>
</dbReference>
<dbReference type="EMBL" id="JBGMDY010000011">
    <property type="protein sequence ID" value="KAL2317674.1"/>
    <property type="molecule type" value="Genomic_DNA"/>
</dbReference>
<evidence type="ECO:0000256" key="11">
    <source>
        <dbReference type="ARBA" id="ARBA00022989"/>
    </source>
</evidence>
<comment type="subcellular location">
    <subcellularLocation>
        <location evidence="2">Membrane</location>
        <topology evidence="2">Single-pass membrane protein</topology>
    </subcellularLocation>
</comment>
<dbReference type="CDD" id="cd16461">
    <property type="entry name" value="RING-H2_EL5-like"/>
    <property type="match status" value="1"/>
</dbReference>
<evidence type="ECO:0000313" key="18">
    <source>
        <dbReference type="Proteomes" id="UP001603857"/>
    </source>
</evidence>
<evidence type="ECO:0000256" key="10">
    <source>
        <dbReference type="ARBA" id="ARBA00022833"/>
    </source>
</evidence>
<evidence type="ECO:0000256" key="5">
    <source>
        <dbReference type="ARBA" id="ARBA00022679"/>
    </source>
</evidence>
<sequence length="381" mass="42782">MATKHRKLFPEEPTTTTNETDDYCYGLCHPACPYNCYPNPDYSFFPPPPPPSSISEHSNQVNHISSYLIILVTLFAAIFVVVGCYVIKVKCYAAWCGWRVNGSVPSQSDEEFLNENQVDHPVWLIATVGLQQSIINSITVCKYNKNEGLVEGTECSVCLNEFQQGDTLRLLPKCNHAFHVPCIDTWLRSHTNCPLCRASIVSNNSVTPEPVVMEQENANLARVQEPLLEYSRNESGLSLGSNNVIQNRTTGAGESSEALELNIEESNSKERGNGDEIPDFENQTEMGSVSAHPMLLIVNSCSMESQSHSVVDDDKHEETMLDTRKQEQYGDYCYSKTCKTMRRSSIEECLHMSPVSMKRSFSRYVHLNSKLNSSLLEFSVH</sequence>
<evidence type="ECO:0000313" key="17">
    <source>
        <dbReference type="EMBL" id="KAL2317674.1"/>
    </source>
</evidence>
<dbReference type="InterPro" id="IPR001841">
    <property type="entry name" value="Znf_RING"/>
</dbReference>
<keyword evidence="5" id="KW-0808">Transferase</keyword>
<evidence type="ECO:0000256" key="8">
    <source>
        <dbReference type="ARBA" id="ARBA00022771"/>
    </source>
</evidence>
<keyword evidence="9" id="KW-0833">Ubl conjugation pathway</keyword>
<proteinExistence type="inferred from homology"/>
<evidence type="ECO:0000256" key="13">
    <source>
        <dbReference type="ARBA" id="ARBA00024209"/>
    </source>
</evidence>
<dbReference type="InterPro" id="IPR013083">
    <property type="entry name" value="Znf_RING/FYVE/PHD"/>
</dbReference>
<comment type="caution">
    <text evidence="17">The sequence shown here is derived from an EMBL/GenBank/DDBJ whole genome shotgun (WGS) entry which is preliminary data.</text>
</comment>
<evidence type="ECO:0000256" key="9">
    <source>
        <dbReference type="ARBA" id="ARBA00022786"/>
    </source>
</evidence>
<dbReference type="Gene3D" id="3.30.40.10">
    <property type="entry name" value="Zinc/RING finger domain, C3HC4 (zinc finger)"/>
    <property type="match status" value="1"/>
</dbReference>
<evidence type="ECO:0000256" key="3">
    <source>
        <dbReference type="ARBA" id="ARBA00004906"/>
    </source>
</evidence>
<keyword evidence="12 15" id="KW-0472">Membrane</keyword>